<evidence type="ECO:0000313" key="10">
    <source>
        <dbReference type="EMBL" id="CRZ09761.1"/>
    </source>
</evidence>
<reference evidence="10" key="1">
    <citation type="submission" date="2015-04" db="EMBL/GenBank/DDBJ databases">
        <title>The genome sequence of the plant pathogenic Rhizarian Plasmodiophora brassicae reveals insights in its biotrophic life cycle and the origin of chitin synthesis.</title>
        <authorList>
            <person name="Schwelm A."/>
            <person name="Fogelqvist J."/>
            <person name="Knaust A."/>
            <person name="Julke S."/>
            <person name="Lilja T."/>
            <person name="Dhandapani V."/>
            <person name="Bonilla-Rosso G."/>
            <person name="Karlsson M."/>
            <person name="Shevchenko A."/>
            <person name="Choi S.R."/>
            <person name="Kim H.G."/>
            <person name="Park J.Y."/>
            <person name="Lim Y.P."/>
            <person name="Ludwig-Muller J."/>
            <person name="Dixelius C."/>
        </authorList>
    </citation>
    <scope>NUCLEOTIDE SEQUENCE</scope>
    <source>
        <tissue evidence="10">Potato root galls</tissue>
    </source>
</reference>
<accession>A0A0H5R7G9</accession>
<dbReference type="GO" id="GO:0005694">
    <property type="term" value="C:chromosome"/>
    <property type="evidence" value="ECO:0007669"/>
    <property type="project" value="UniProtKB-SubCell"/>
</dbReference>
<evidence type="ECO:0000256" key="5">
    <source>
        <dbReference type="ARBA" id="ARBA00022679"/>
    </source>
</evidence>
<dbReference type="InterPro" id="IPR050777">
    <property type="entry name" value="SET2_Histone-Lys_MeTrsfase"/>
</dbReference>
<dbReference type="GO" id="GO:0008168">
    <property type="term" value="F:methyltransferase activity"/>
    <property type="evidence" value="ECO:0007669"/>
    <property type="project" value="UniProtKB-KW"/>
</dbReference>
<dbReference type="PANTHER" id="PTHR22884">
    <property type="entry name" value="SET DOMAIN PROTEINS"/>
    <property type="match status" value="1"/>
</dbReference>
<evidence type="ECO:0000256" key="4">
    <source>
        <dbReference type="ARBA" id="ARBA00022603"/>
    </source>
</evidence>
<organism evidence="10">
    <name type="scientific">Spongospora subterranea</name>
    <dbReference type="NCBI Taxonomy" id="70186"/>
    <lineage>
        <taxon>Eukaryota</taxon>
        <taxon>Sar</taxon>
        <taxon>Rhizaria</taxon>
        <taxon>Endomyxa</taxon>
        <taxon>Phytomyxea</taxon>
        <taxon>Plasmodiophorida</taxon>
        <taxon>Plasmodiophoridae</taxon>
        <taxon>Spongospora</taxon>
    </lineage>
</organism>
<keyword evidence="3" id="KW-0158">Chromosome</keyword>
<dbReference type="InterPro" id="IPR011011">
    <property type="entry name" value="Znf_FYVE_PHD"/>
</dbReference>
<dbReference type="InterPro" id="IPR046341">
    <property type="entry name" value="SET_dom_sf"/>
</dbReference>
<dbReference type="GO" id="GO:0005634">
    <property type="term" value="C:nucleus"/>
    <property type="evidence" value="ECO:0007669"/>
    <property type="project" value="UniProtKB-SubCell"/>
</dbReference>
<evidence type="ECO:0000259" key="9">
    <source>
        <dbReference type="PROSITE" id="PS50868"/>
    </source>
</evidence>
<dbReference type="SMART" id="SM00508">
    <property type="entry name" value="PostSET"/>
    <property type="match status" value="1"/>
</dbReference>
<keyword evidence="7" id="KW-0539">Nucleus</keyword>
<dbReference type="EMBL" id="HACM01009319">
    <property type="protein sequence ID" value="CRZ09761.1"/>
    <property type="molecule type" value="Transcribed_RNA"/>
</dbReference>
<evidence type="ECO:0000256" key="6">
    <source>
        <dbReference type="ARBA" id="ARBA00022691"/>
    </source>
</evidence>
<evidence type="ECO:0000259" key="8">
    <source>
        <dbReference type="PROSITE" id="PS50280"/>
    </source>
</evidence>
<dbReference type="PROSITE" id="PS50280">
    <property type="entry name" value="SET"/>
    <property type="match status" value="1"/>
</dbReference>
<dbReference type="PROSITE" id="PS50868">
    <property type="entry name" value="POST_SET"/>
    <property type="match status" value="1"/>
</dbReference>
<dbReference type="InterPro" id="IPR001214">
    <property type="entry name" value="SET_dom"/>
</dbReference>
<keyword evidence="4" id="KW-0489">Methyltransferase</keyword>
<dbReference type="Pfam" id="PF00856">
    <property type="entry name" value="SET"/>
    <property type="match status" value="1"/>
</dbReference>
<feature type="domain" description="Post-SET" evidence="9">
    <location>
        <begin position="124"/>
        <end position="140"/>
    </location>
</feature>
<sequence length="297" mass="33798">MERFLTDQRGWGLRARQAIPAHRFVAEYRGELISVAECDRRRKQCYELGVFDTYMLSVTGDMIIDARHSSGEGRFINHSCNPNCVVQKWTDGPHIRIAIMTGHNIPCGQELTIDYAFYDSRSQIRQKCLCGSANCRKVIDYDRNDPKNDNDDLRHILADDECFECGDGGNLVLCSYSQPGFVCHRAFHPKCVGLGHSPPAHTLYQCPCHLCDVCRNSPVQVQCITCVSAWCRRHCPSYMKPANQSKNAPTVYRLCPSCAQDDVFDYLSSEPFRHLLSDREAYSGVFISFPFDQDYVL</sequence>
<comment type="subcellular location">
    <subcellularLocation>
        <location evidence="2">Chromosome</location>
    </subcellularLocation>
    <subcellularLocation>
        <location evidence="1">Nucleus</location>
    </subcellularLocation>
</comment>
<evidence type="ECO:0000256" key="2">
    <source>
        <dbReference type="ARBA" id="ARBA00004286"/>
    </source>
</evidence>
<dbReference type="SMART" id="SM00317">
    <property type="entry name" value="SET"/>
    <property type="match status" value="1"/>
</dbReference>
<proteinExistence type="predicted"/>
<dbReference type="InterPro" id="IPR003616">
    <property type="entry name" value="Post-SET_dom"/>
</dbReference>
<name>A0A0H5R7G9_9EUKA</name>
<dbReference type="Gene3D" id="2.170.270.10">
    <property type="entry name" value="SET domain"/>
    <property type="match status" value="1"/>
</dbReference>
<evidence type="ECO:0008006" key="11">
    <source>
        <dbReference type="Google" id="ProtNLM"/>
    </source>
</evidence>
<keyword evidence="6" id="KW-0949">S-adenosyl-L-methionine</keyword>
<keyword evidence="5" id="KW-0808">Transferase</keyword>
<dbReference type="GO" id="GO:0032259">
    <property type="term" value="P:methylation"/>
    <property type="evidence" value="ECO:0007669"/>
    <property type="project" value="UniProtKB-KW"/>
</dbReference>
<dbReference type="InterPro" id="IPR013083">
    <property type="entry name" value="Znf_RING/FYVE/PHD"/>
</dbReference>
<evidence type="ECO:0000256" key="1">
    <source>
        <dbReference type="ARBA" id="ARBA00004123"/>
    </source>
</evidence>
<dbReference type="SUPFAM" id="SSF57903">
    <property type="entry name" value="FYVE/PHD zinc finger"/>
    <property type="match status" value="1"/>
</dbReference>
<dbReference type="SUPFAM" id="SSF82199">
    <property type="entry name" value="SET domain"/>
    <property type="match status" value="1"/>
</dbReference>
<dbReference type="Gene3D" id="3.30.40.10">
    <property type="entry name" value="Zinc/RING finger domain, C3HC4 (zinc finger)"/>
    <property type="match status" value="1"/>
</dbReference>
<feature type="domain" description="SET" evidence="8">
    <location>
        <begin position="1"/>
        <end position="116"/>
    </location>
</feature>
<dbReference type="AlphaFoldDB" id="A0A0H5R7G9"/>
<protein>
    <recommendedName>
        <fullName evidence="11">Histone-lysine N-methyltransferase</fullName>
    </recommendedName>
</protein>
<evidence type="ECO:0000256" key="7">
    <source>
        <dbReference type="ARBA" id="ARBA00023242"/>
    </source>
</evidence>
<evidence type="ECO:0000256" key="3">
    <source>
        <dbReference type="ARBA" id="ARBA00022454"/>
    </source>
</evidence>